<evidence type="ECO:0000259" key="3">
    <source>
        <dbReference type="PROSITE" id="PS01031"/>
    </source>
</evidence>
<dbReference type="InterPro" id="IPR031107">
    <property type="entry name" value="Small_HSP"/>
</dbReference>
<dbReference type="Pfam" id="PF00011">
    <property type="entry name" value="HSP20"/>
    <property type="match status" value="1"/>
</dbReference>
<feature type="domain" description="SHSP" evidence="3">
    <location>
        <begin position="30"/>
        <end position="145"/>
    </location>
</feature>
<dbReference type="PANTHER" id="PTHR11527">
    <property type="entry name" value="HEAT-SHOCK PROTEIN 20 FAMILY MEMBER"/>
    <property type="match status" value="1"/>
</dbReference>
<sequence>MRNQLRRYDRSGSFFPTFFSNYINDEVLNGLGNTYLPATNVSENEKAFNIELSVPGFDKEDIKIEVEKDVLKISAQNEMKNEEKDENEKVLRREFKKSSFTRSFTIPENIDTDNISAVQKDGILQITLPKQNKAIEDKIKKIEIQ</sequence>
<dbReference type="CDD" id="cd06464">
    <property type="entry name" value="ACD_sHsps-like"/>
    <property type="match status" value="1"/>
</dbReference>
<gene>
    <name evidence="4" type="ORF">KL86DYS1_10377</name>
</gene>
<evidence type="ECO:0000256" key="2">
    <source>
        <dbReference type="RuleBase" id="RU003616"/>
    </source>
</evidence>
<evidence type="ECO:0000313" key="4">
    <source>
        <dbReference type="EMBL" id="SBV91577.1"/>
    </source>
</evidence>
<dbReference type="PROSITE" id="PS01031">
    <property type="entry name" value="SHSP"/>
    <property type="match status" value="1"/>
</dbReference>
<dbReference type="EMBL" id="FLUM01000001">
    <property type="protein sequence ID" value="SBV91577.1"/>
    <property type="molecule type" value="Genomic_DNA"/>
</dbReference>
<protein>
    <recommendedName>
        <fullName evidence="3">SHSP domain-containing protein</fullName>
    </recommendedName>
</protein>
<evidence type="ECO:0000256" key="1">
    <source>
        <dbReference type="PROSITE-ProRule" id="PRU00285"/>
    </source>
</evidence>
<name>A0A212IWM5_9BACT</name>
<dbReference type="Gene3D" id="2.60.40.790">
    <property type="match status" value="1"/>
</dbReference>
<dbReference type="SUPFAM" id="SSF49764">
    <property type="entry name" value="HSP20-like chaperones"/>
    <property type="match status" value="1"/>
</dbReference>
<dbReference type="AlphaFoldDB" id="A0A212IWM5"/>
<reference evidence="4" key="1">
    <citation type="submission" date="2016-04" db="EMBL/GenBank/DDBJ databases">
        <authorList>
            <person name="Evans L.H."/>
            <person name="Alamgir A."/>
            <person name="Owens N."/>
            <person name="Weber N.D."/>
            <person name="Virtaneva K."/>
            <person name="Barbian K."/>
            <person name="Babar A."/>
            <person name="Rosenke K."/>
        </authorList>
    </citation>
    <scope>NUCLEOTIDE SEQUENCE</scope>
    <source>
        <strain evidence="4">86-1</strain>
    </source>
</reference>
<dbReference type="InterPro" id="IPR008978">
    <property type="entry name" value="HSP20-like_chaperone"/>
</dbReference>
<proteinExistence type="inferred from homology"/>
<dbReference type="RefSeq" id="WP_296938280.1">
    <property type="nucleotide sequence ID" value="NZ_LT599032.1"/>
</dbReference>
<accession>A0A212IWM5</accession>
<comment type="similarity">
    <text evidence="1 2">Belongs to the small heat shock protein (HSP20) family.</text>
</comment>
<organism evidence="4">
    <name type="scientific">uncultured Dysgonomonas sp</name>
    <dbReference type="NCBI Taxonomy" id="206096"/>
    <lineage>
        <taxon>Bacteria</taxon>
        <taxon>Pseudomonadati</taxon>
        <taxon>Bacteroidota</taxon>
        <taxon>Bacteroidia</taxon>
        <taxon>Bacteroidales</taxon>
        <taxon>Dysgonomonadaceae</taxon>
        <taxon>Dysgonomonas</taxon>
        <taxon>environmental samples</taxon>
    </lineage>
</organism>
<dbReference type="InterPro" id="IPR002068">
    <property type="entry name" value="A-crystallin/Hsp20_dom"/>
</dbReference>